<keyword evidence="6" id="KW-0677">Repeat</keyword>
<dbReference type="Pfam" id="PF00249">
    <property type="entry name" value="Myb_DNA-binding"/>
    <property type="match status" value="3"/>
</dbReference>
<dbReference type="InterPro" id="IPR042228">
    <property type="entry name" value="Dynein_linker_3"/>
</dbReference>
<keyword evidence="10" id="KW-0243">Dynein</keyword>
<dbReference type="Pfam" id="PF12774">
    <property type="entry name" value="AAA_6"/>
    <property type="match status" value="1"/>
</dbReference>
<dbReference type="CDD" id="cd00009">
    <property type="entry name" value="AAA"/>
    <property type="match status" value="2"/>
</dbReference>
<keyword evidence="7" id="KW-0547">Nucleotide-binding</keyword>
<evidence type="ECO:0000256" key="7">
    <source>
        <dbReference type="ARBA" id="ARBA00022741"/>
    </source>
</evidence>
<proteinExistence type="inferred from homology"/>
<dbReference type="SMART" id="SM00382">
    <property type="entry name" value="AAA"/>
    <property type="match status" value="4"/>
</dbReference>
<dbReference type="InterPro" id="IPR013594">
    <property type="entry name" value="Dynein_heavy_tail"/>
</dbReference>
<evidence type="ECO:0000256" key="5">
    <source>
        <dbReference type="ARBA" id="ARBA00022701"/>
    </source>
</evidence>
<dbReference type="PANTHER" id="PTHR46532">
    <property type="entry name" value="MALE FERTILITY FACTOR KL5"/>
    <property type="match status" value="1"/>
</dbReference>
<dbReference type="InterPro" id="IPR043157">
    <property type="entry name" value="Dynein_AAA1S"/>
</dbReference>
<dbReference type="OrthoDB" id="6017248at2759"/>
<feature type="coiled-coil region" evidence="17">
    <location>
        <begin position="3215"/>
        <end position="3256"/>
    </location>
</feature>
<dbReference type="Gene3D" id="3.40.50.300">
    <property type="entry name" value="P-loop containing nucleotide triphosphate hydrolases"/>
    <property type="match status" value="3"/>
</dbReference>
<dbReference type="InterPro" id="IPR027417">
    <property type="entry name" value="P-loop_NTPase"/>
</dbReference>
<evidence type="ECO:0000256" key="16">
    <source>
        <dbReference type="ARBA" id="ARBA00023242"/>
    </source>
</evidence>
<dbReference type="GO" id="GO:0045505">
    <property type="term" value="F:dynein intermediate chain binding"/>
    <property type="evidence" value="ECO:0007669"/>
    <property type="project" value="InterPro"/>
</dbReference>
<comment type="similarity">
    <text evidence="3">Belongs to the dynein heavy chain family.</text>
</comment>
<evidence type="ECO:0000256" key="12">
    <source>
        <dbReference type="ARBA" id="ARBA00023125"/>
    </source>
</evidence>
<dbReference type="InterPro" id="IPR013602">
    <property type="entry name" value="Dynein_heavy_linker"/>
</dbReference>
<feature type="region of interest" description="Disordered" evidence="18">
    <location>
        <begin position="951"/>
        <end position="970"/>
    </location>
</feature>
<dbReference type="Pfam" id="PF08393">
    <property type="entry name" value="DHC_N2"/>
    <property type="match status" value="1"/>
</dbReference>
<dbReference type="SMART" id="SM00717">
    <property type="entry name" value="SANT"/>
    <property type="match status" value="3"/>
</dbReference>
<dbReference type="Gene3D" id="1.10.10.60">
    <property type="entry name" value="Homeodomain-like"/>
    <property type="match status" value="3"/>
</dbReference>
<feature type="region of interest" description="Disordered" evidence="18">
    <location>
        <begin position="1"/>
        <end position="22"/>
    </location>
</feature>
<dbReference type="Gene3D" id="3.20.180.20">
    <property type="entry name" value="Dynein heavy chain, N-terminal domain 2"/>
    <property type="match status" value="1"/>
</dbReference>
<dbReference type="InterPro" id="IPR003593">
    <property type="entry name" value="AAA+_ATPase"/>
</dbReference>
<dbReference type="GO" id="GO:0005858">
    <property type="term" value="C:axonemal dynein complex"/>
    <property type="evidence" value="ECO:0007669"/>
    <property type="project" value="TreeGrafter"/>
</dbReference>
<evidence type="ECO:0000256" key="18">
    <source>
        <dbReference type="SAM" id="MobiDB-lite"/>
    </source>
</evidence>
<dbReference type="Gene3D" id="1.20.920.30">
    <property type="match status" value="1"/>
</dbReference>
<dbReference type="FunFam" id="1.20.920.20:FF:000007">
    <property type="entry name" value="Cytoplasmic dynein 1 heavy chain 1-like"/>
    <property type="match status" value="1"/>
</dbReference>
<protein>
    <submittedName>
        <fullName evidence="19">Cytoplasmic dynein 1 heavy chain 1</fullName>
    </submittedName>
</protein>
<dbReference type="Gene3D" id="1.10.472.130">
    <property type="match status" value="1"/>
</dbReference>
<dbReference type="Gene3D" id="1.10.287.2620">
    <property type="match status" value="1"/>
</dbReference>
<keyword evidence="16" id="KW-0539">Nucleus</keyword>
<evidence type="ECO:0000313" key="19">
    <source>
        <dbReference type="EMBL" id="CAB3980310.1"/>
    </source>
</evidence>
<evidence type="ECO:0000256" key="4">
    <source>
        <dbReference type="ARBA" id="ARBA00022490"/>
    </source>
</evidence>
<keyword evidence="11 17" id="KW-0175">Coiled coil</keyword>
<dbReference type="InterPro" id="IPR015395">
    <property type="entry name" value="C-myb_C"/>
</dbReference>
<name>A0A7D9HE72_PARCT</name>
<dbReference type="Gene3D" id="1.20.58.1120">
    <property type="match status" value="1"/>
</dbReference>
<dbReference type="PROSITE" id="PS50090">
    <property type="entry name" value="MYB_LIKE"/>
    <property type="match status" value="3"/>
</dbReference>
<dbReference type="Pfam" id="PF08385">
    <property type="entry name" value="DHC_N1"/>
    <property type="match status" value="1"/>
</dbReference>
<evidence type="ECO:0000256" key="1">
    <source>
        <dbReference type="ARBA" id="ARBA00004123"/>
    </source>
</evidence>
<dbReference type="Pfam" id="PF12775">
    <property type="entry name" value="AAA_7"/>
    <property type="match status" value="1"/>
</dbReference>
<dbReference type="GO" id="GO:0003677">
    <property type="term" value="F:DNA binding"/>
    <property type="evidence" value="ECO:0007669"/>
    <property type="project" value="UniProtKB-KW"/>
</dbReference>
<dbReference type="FunFam" id="1.20.920.30:FF:000001">
    <property type="entry name" value="Cytoplasmic dynein heavy chain 1"/>
    <property type="match status" value="1"/>
</dbReference>
<keyword evidence="4" id="KW-0963">Cytoplasm</keyword>
<keyword evidence="5" id="KW-0493">Microtubule</keyword>
<keyword evidence="9" id="KW-0805">Transcription regulation</keyword>
<dbReference type="FunFam" id="1.20.58.1120:FF:000003">
    <property type="entry name" value="Cytoplasmic dynein heavy chain 1"/>
    <property type="match status" value="1"/>
</dbReference>
<dbReference type="Gene3D" id="1.20.140.100">
    <property type="entry name" value="Dynein heavy chain, N-terminal domain 2"/>
    <property type="match status" value="1"/>
</dbReference>
<evidence type="ECO:0000256" key="17">
    <source>
        <dbReference type="SAM" id="Coils"/>
    </source>
</evidence>
<dbReference type="InterPro" id="IPR042222">
    <property type="entry name" value="Dynein_2_N"/>
</dbReference>
<dbReference type="Pfam" id="PF09316">
    <property type="entry name" value="Cmyb_C"/>
    <property type="match status" value="1"/>
</dbReference>
<dbReference type="GO" id="GO:0005524">
    <property type="term" value="F:ATP binding"/>
    <property type="evidence" value="ECO:0007669"/>
    <property type="project" value="UniProtKB-KW"/>
</dbReference>
<dbReference type="InterPro" id="IPR054354">
    <property type="entry name" value="DYNC2H1-like_lid"/>
</dbReference>
<evidence type="ECO:0000256" key="9">
    <source>
        <dbReference type="ARBA" id="ARBA00023015"/>
    </source>
</evidence>
<dbReference type="FunFam" id="1.10.8.710:FF:000005">
    <property type="entry name" value="Cytoplasmic dynein heavy chain 1"/>
    <property type="match status" value="1"/>
</dbReference>
<dbReference type="InterPro" id="IPR035699">
    <property type="entry name" value="AAA_6"/>
</dbReference>
<keyword evidence="8" id="KW-0067">ATP-binding</keyword>
<evidence type="ECO:0000256" key="8">
    <source>
        <dbReference type="ARBA" id="ARBA00022840"/>
    </source>
</evidence>
<dbReference type="FunFam" id="3.40.50.300:FF:000071">
    <property type="entry name" value="Cytoplasmic dynein heavy chain 1"/>
    <property type="match status" value="1"/>
</dbReference>
<dbReference type="FunFam" id="1.10.10.60:FF:000010">
    <property type="entry name" value="Transcriptional activator Myb isoform A"/>
    <property type="match status" value="1"/>
</dbReference>
<evidence type="ECO:0000256" key="11">
    <source>
        <dbReference type="ARBA" id="ARBA00023054"/>
    </source>
</evidence>
<feature type="compositionally biased region" description="Low complexity" evidence="18">
    <location>
        <begin position="399"/>
        <end position="414"/>
    </location>
</feature>
<keyword evidence="14" id="KW-0505">Motor protein</keyword>
<dbReference type="InterPro" id="IPR041466">
    <property type="entry name" value="Dynein_AAA5_ext"/>
</dbReference>
<dbReference type="InterPro" id="IPR024317">
    <property type="entry name" value="Dynein_heavy_chain_D4_dom"/>
</dbReference>
<dbReference type="Gene3D" id="1.10.8.710">
    <property type="match status" value="1"/>
</dbReference>
<keyword evidence="20" id="KW-1185">Reference proteome</keyword>
<dbReference type="FunFam" id="1.10.287.2620:FF:000001">
    <property type="entry name" value="Cytoplasmic dynein heavy chain 1"/>
    <property type="match status" value="1"/>
</dbReference>
<dbReference type="GO" id="GO:0051959">
    <property type="term" value="F:dynein light intermediate chain binding"/>
    <property type="evidence" value="ECO:0007669"/>
    <property type="project" value="InterPro"/>
</dbReference>
<evidence type="ECO:0000256" key="13">
    <source>
        <dbReference type="ARBA" id="ARBA00023163"/>
    </source>
</evidence>
<keyword evidence="12" id="KW-0238">DNA-binding</keyword>
<evidence type="ECO:0000313" key="20">
    <source>
        <dbReference type="Proteomes" id="UP001152795"/>
    </source>
</evidence>
<accession>A0A7D9HE72</accession>
<evidence type="ECO:0000256" key="10">
    <source>
        <dbReference type="ARBA" id="ARBA00023017"/>
    </source>
</evidence>
<dbReference type="CDD" id="cd00167">
    <property type="entry name" value="SANT"/>
    <property type="match status" value="3"/>
</dbReference>
<dbReference type="FunFam" id="3.20.180.20:FF:000002">
    <property type="entry name" value="Cytoplasmic dynein heavy chain 1"/>
    <property type="match status" value="1"/>
</dbReference>
<dbReference type="PROSITE" id="PS51294">
    <property type="entry name" value="HTH_MYB"/>
    <property type="match status" value="3"/>
</dbReference>
<keyword evidence="15" id="KW-0206">Cytoskeleton</keyword>
<dbReference type="Pfam" id="PF17852">
    <property type="entry name" value="Dynein_AAA_lid"/>
    <property type="match status" value="1"/>
</dbReference>
<dbReference type="Gene3D" id="1.20.920.20">
    <property type="match status" value="1"/>
</dbReference>
<evidence type="ECO:0000256" key="2">
    <source>
        <dbReference type="ARBA" id="ARBA00004245"/>
    </source>
</evidence>
<dbReference type="FunFam" id="3.40.50.300:FF:000517">
    <property type="entry name" value="Cytoplasmic dynein heavy chain 1"/>
    <property type="match status" value="1"/>
</dbReference>
<dbReference type="GO" id="GO:0005874">
    <property type="term" value="C:microtubule"/>
    <property type="evidence" value="ECO:0007669"/>
    <property type="project" value="UniProtKB-KW"/>
</dbReference>
<comment type="caution">
    <text evidence="19">The sequence shown here is derived from an EMBL/GenBank/DDBJ whole genome shotgun (WGS) entry which is preliminary data.</text>
</comment>
<organism evidence="19 20">
    <name type="scientific">Paramuricea clavata</name>
    <name type="common">Red gorgonian</name>
    <name type="synonym">Violescent sea-whip</name>
    <dbReference type="NCBI Taxonomy" id="317549"/>
    <lineage>
        <taxon>Eukaryota</taxon>
        <taxon>Metazoa</taxon>
        <taxon>Cnidaria</taxon>
        <taxon>Anthozoa</taxon>
        <taxon>Octocorallia</taxon>
        <taxon>Malacalcyonacea</taxon>
        <taxon>Plexauridae</taxon>
        <taxon>Paramuricea</taxon>
    </lineage>
</organism>
<dbReference type="EMBL" id="CACRXK020000278">
    <property type="protein sequence ID" value="CAB3980310.1"/>
    <property type="molecule type" value="Genomic_DNA"/>
</dbReference>
<dbReference type="FunFam" id="1.20.140.100:FF:000002">
    <property type="entry name" value="Cytoplasmic dynein heavy chain 1"/>
    <property type="match status" value="1"/>
</dbReference>
<evidence type="ECO:0000256" key="14">
    <source>
        <dbReference type="ARBA" id="ARBA00023175"/>
    </source>
</evidence>
<dbReference type="FunFam" id="1.10.472.130:FF:000002">
    <property type="entry name" value="Cytoplasmic dynein heavy chain 1"/>
    <property type="match status" value="1"/>
</dbReference>
<dbReference type="GO" id="GO:0005634">
    <property type="term" value="C:nucleus"/>
    <property type="evidence" value="ECO:0007669"/>
    <property type="project" value="UniProtKB-SubCell"/>
</dbReference>
<sequence length="3272" mass="374459">MARSLSENESDIGYRSSASDQESFCSLFENKSKKINKGRWTKEEDDKLKNLAEIEGQEDWEKIASYFDDRSEHQCLHRWEKVLNPELVKGAWTKEEDEQVVVLVRRFGPKRWSTIAQHLPGRIGKQCRERWHNHLNPAIKKTAWTEEEDKIIYNAHSRMGNKWAEIAKMVPGRTDNAIKNHWNSTMKKRVETQGYEEYKENRYRTGKYYNKSSRQKEKRRPHWSHYQVSRVDCAMQQFQPQSLTEILPTMARETTQPIETSLSDYKNNNNQSCRTTNAPPNSQACQTTNADDMLSPLRTITDDLKDLFDLDQQSWSGVSGFESNATCSPDLQSVKGNGKWNSPGTIGCRFDGKAIASLGNGKGSLIPITSPLVTNRFRTPPAILRKGKKRRRDDCCNASNTSLNSTSSSLNSTSEPTPQSTPIKSLPFSPSQFFNSPITARGVTSICTSTPCSSRPSLTSTPVYGRDCLNTPKIETSSTFRTPKIRRSLLNSPRTPTPFKEAMATFQSSSMAMNGHLEQDITEILERGEAEAAQEIIPSLHDNCSAVNIHQSLEESYQAGLPQSMSGTFMTTNQPIMSSSELATSSASAHVELENNGLDGSYMSPLSSSAVKPHEVFGVGDQYVTPSKTLGGNFIDPYSQMLSLVAAIECSPVQEIPQKFSTVPNFLLFETPTGNRTILQKSFQEVACGQTEDQKYLTEQARQFVYRQTARSLKFTPHTYEPEMAMVTTRNLGVGGRIFAIESTRTRTGNMLKLKVNFLPEIITLAKEVRNLKWLGFRVPLAIVNKAHQANQLYPFAISLIESVRTYETACEKVENKKTIKPLVAGLQKDIQTYIGEGIGLTWESYKLDPYVQKFADAVISFQEKVDDLLVSVARIEGEVESLASCSYDAATFTEVLSSIQKAVDEMNLYSYTNLPSWVSSLDKSVEEKLSVRLQAGLRAWTDHLEDYKEETSRPEFDSDTNPLVAHKPGGDPEIKVLRHEVRITNQILYLYPPVEGVRAHLLGELHVWLGLILKLPRIQSSRYQVGLDMDESDSHTSYRNLLTKLPDGPEVIEGAYQAVEKKVQEVEKYVEVWLRYQSLWDMETSLIYNKLENNLERWTILLRNIRKSRVTFDTQETRQQFGPVTIDFQQVQSKVNLKYDSWHRELLSKFGSMLGTNMQEFYGTITKSRTDLEQHSVEGSSTSDSVSFITFVQSLKRKLKNWEKVMEIYKNGQLILERQRFQFPSQWLYYDNVEGEWGAFNDILKRKDISIQKEVSMLQVKIIAEDQAVEERTTEFLNDWDKSKPVQGSTRPDAALKSLAVYEGKLSRLKEDRSNVSKAKEALELQEQGATMISDERVQIAMEELQDLKGVWNELLKIWEKIDEMKEQPWLSVQPRKLRGSLDALLNQLKNFPARLKQYSSYEHVQRLVKGYMKVNVHIVELKSEALKERHWKQLMKQLRVKWVLSDLTLGAVWDVDLVKNEGLVRDVILIAQGEMALEEFLKQVRDVWHTFELDLINYQNKCRVIRGWDDLFTKVKEHLNSVTAMKLSPYYKVFEEDALQWEEKLNRIHDTFDVWIDVQRRWVYLDGIFSGSADIKTLLPVETQRFQSISTEFLTLMKKVSKSPLVIDVLNIQGVQRQLERLADLLGKIQKALGEYLERERASFPRFYFVGDEDLLEIIGNSKTIPKLQKHFKKMFAGVTSIILNEEEQIIAGISSKEGEEVTFKTPVSLKEHPKVNEWLTCVEKEMRMTLASLLAEAMKDVSQFQSENIDSQKYLEWVDKYQAQLVVLACQVSWSQYTEAALVKGDLPSVQQVLRVVEATLNVLADSVLHEQPAVRRRKLEHLITELVHQRDVTRNLINNKISGAKAFDWLKEMRFYFDPNQKDVLKQLSIQMANAKFNYGFEYLGVQDKLVQTPLTDRCYLTMTQALEGRLGGSPFGPAGTGKTESVKALGHQLGRFVLVFNCDETFDFQAMGRIFVGLCQVGAWGCFDEFNRLEERMLSAVSQQIQTIQEALKEHKDNDDSHISIELVSKQVKVSRDMAIFITMNPGYAGRSNLPDNLKKLFRSLAMTSPDRQLIAQVMLYSQGFRMAEKLASKIVPFFKLCLEQLSNQSHYDFGLRALKSVLISAGNVKREKISTIKEDLKAKGEAVDEASISEGLDEQQILIQSVFETVVPKLVAEDIPLLYSLLSDVFPGVKYVGAEMRDLKEEIKKVCSEMYLTYGEGEDEGNAWVDKILQLYQISLIHHGLMMVGPSGSGKSLAWRVLLKALERLEGVEGIAHVIDPKAMSKDELYGTLDPNTREWTDGLFTHLLRKIIDNVRGELGKRQWIIFDGDVDPEWVENLNSVLDDNKLLTLPNGERLGIPRNVRIMFEVQDLRYATLATVSRCGMVWFSEDIVSTEMIFSNYLTELKAKPIEEIEEDVGLRRQTKKGEDSALSPAMQVQNDAVNIVAEHFTSGGLVMKCLEYAMGQEHIMDFTRLRALGSLFSMFKQAVHNVITYNQQHPDFPMERDQLEKYLPRYLVYSLLWSFSGDSKMKYREELGKMVQKITTIPLPNTSVMPLIDYEVTIQGEWVPWQSKVPNIEVETHKVAAPDVVIPTVDTVRHEVLLYTWLAEHKPLVLCGPPGSGKTMTLFCSLRSLPDMEVVGLNFSSATTPELLLKTFDHYCEYRRTPNGVVMAPVQLGKWLVLFCDEINLPDMDNYGTQRVISFLRQMVEHNGFYRSVDQAWVKLERIQFVGACNPPTDPGRKPLTHRFLRYVPVVYVDYPGAISLTQIYGTFNRAMLRLIPSLRSSAQQLTDAMVEFYTMSQERFTQDMQPHYIYSPREMTRWVRGIVEALRPLETLSVEGLVRLWAHEALRLFQDRLVTDEERKWTEDNIDAVAKKYFPTVDHETALKRPILYSNWLTKDYTPVEQEELREFVKARLKVFYEEELDVPLVLFNEVLDHVLRIDRIFKQPQGHLLLIGVSGAGKTTLSRFVAWMNGLSVFQIKIHRKYTYIEFDEDLRNVLRRSGCKNEKIVFILDESNMLESSFLERMNTLLANGEVPGLFEGDEYTTLMTQCKEGSQRDGLMLDSSEELYKWFTEQVIRNLHVVFTMNPSSEGLKDRAATSPALFNRCVLNWFGDWSTGALYQVGKEFTSKIDLDNSLYRAPDYLPVVYEGLSIPPTHREAVINAFVFVHQTLHQANARLTKRGGRCMAITPRHYLDFINHYVKLYNEKRSDLEEQQLHLNVGLQKIKETVDQVEELQKSLSMKSQELEAKNALANQKLKQMVCDGYILLTFPTFSCRYHV</sequence>
<dbReference type="SUPFAM" id="SSF46689">
    <property type="entry name" value="Homeodomain-like"/>
    <property type="match status" value="2"/>
</dbReference>
<dbReference type="Pfam" id="PF12780">
    <property type="entry name" value="AAA_8"/>
    <property type="match status" value="1"/>
</dbReference>
<dbReference type="PANTHER" id="PTHR46532:SF13">
    <property type="entry name" value="CYTOPLASMIC DYNEIN 1 HEAVY CHAIN 1"/>
    <property type="match status" value="1"/>
</dbReference>
<dbReference type="FunFam" id="1.10.10.60:FF:000016">
    <property type="entry name" value="Transcriptional activator Myb isoform A"/>
    <property type="match status" value="1"/>
</dbReference>
<dbReference type="Proteomes" id="UP001152795">
    <property type="component" value="Unassembled WGS sequence"/>
</dbReference>
<dbReference type="Pfam" id="PF22597">
    <property type="entry name" value="DYN_lid"/>
    <property type="match status" value="1"/>
</dbReference>
<dbReference type="InterPro" id="IPR009057">
    <property type="entry name" value="Homeodomain-like_sf"/>
</dbReference>
<dbReference type="InterPro" id="IPR026983">
    <property type="entry name" value="DHC"/>
</dbReference>
<feature type="compositionally biased region" description="Polar residues" evidence="18">
    <location>
        <begin position="415"/>
        <end position="428"/>
    </location>
</feature>
<dbReference type="InterPro" id="IPR001005">
    <property type="entry name" value="SANT/Myb"/>
</dbReference>
<evidence type="ECO:0000256" key="6">
    <source>
        <dbReference type="ARBA" id="ARBA00022737"/>
    </source>
</evidence>
<reference evidence="19" key="1">
    <citation type="submission" date="2020-04" db="EMBL/GenBank/DDBJ databases">
        <authorList>
            <person name="Alioto T."/>
            <person name="Alioto T."/>
            <person name="Gomez Garrido J."/>
        </authorList>
    </citation>
    <scope>NUCLEOTIDE SEQUENCE</scope>
    <source>
        <strain evidence="19">A484AB</strain>
    </source>
</reference>
<evidence type="ECO:0000256" key="3">
    <source>
        <dbReference type="ARBA" id="ARBA00008887"/>
    </source>
</evidence>
<keyword evidence="13" id="KW-0804">Transcription</keyword>
<evidence type="ECO:0000256" key="15">
    <source>
        <dbReference type="ARBA" id="ARBA00023212"/>
    </source>
</evidence>
<dbReference type="InterPro" id="IPR017930">
    <property type="entry name" value="Myb_dom"/>
</dbReference>
<gene>
    <name evidence="19" type="ORF">PACLA_8A003026</name>
</gene>
<comment type="subcellular location">
    <subcellularLocation>
        <location evidence="2">Cytoplasm</location>
        <location evidence="2">Cytoskeleton</location>
    </subcellularLocation>
    <subcellularLocation>
        <location evidence="1">Nucleus</location>
    </subcellularLocation>
</comment>
<dbReference type="SUPFAM" id="SSF52540">
    <property type="entry name" value="P-loop containing nucleoside triphosphate hydrolases"/>
    <property type="match status" value="4"/>
</dbReference>
<dbReference type="GO" id="GO:0007018">
    <property type="term" value="P:microtubule-based movement"/>
    <property type="evidence" value="ECO:0007669"/>
    <property type="project" value="InterPro"/>
</dbReference>
<dbReference type="FunFam" id="3.40.50.300:FF:001956">
    <property type="entry name" value="Dynein cytoplasmic 1 heavy chain 1"/>
    <property type="match status" value="1"/>
</dbReference>
<feature type="region of interest" description="Disordered" evidence="18">
    <location>
        <begin position="380"/>
        <end position="428"/>
    </location>
</feature>